<comment type="subcellular location">
    <subcellularLocation>
        <location evidence="1">Cell envelope</location>
    </subcellularLocation>
</comment>
<evidence type="ECO:0000256" key="2">
    <source>
        <dbReference type="ARBA" id="ARBA00007639"/>
    </source>
</evidence>
<name>A0ABV6KSW8_9BACI</name>
<dbReference type="Gene3D" id="3.40.50.2300">
    <property type="match status" value="2"/>
</dbReference>
<dbReference type="SUPFAM" id="SSF53822">
    <property type="entry name" value="Periplasmic binding protein-like I"/>
    <property type="match status" value="1"/>
</dbReference>
<feature type="domain" description="Periplasmic binding protein" evidence="4">
    <location>
        <begin position="49"/>
        <end position="303"/>
    </location>
</feature>
<gene>
    <name evidence="5" type="ORF">ACFFHF_14615</name>
</gene>
<comment type="caution">
    <text evidence="5">The sequence shown here is derived from an EMBL/GenBank/DDBJ whole genome shotgun (WGS) entry which is preliminary data.</text>
</comment>
<sequence>MRKTSILLLSLTFIILCYFTFVSAKKVFRSDWQLSQEINHNVDQHRLVLITQDMETSFWDQVESGARKQALKEGASLEVWGSYGNNQEDFLEKIEIALYSKVDGIIVQGLDNEDFKDLTKIKASFYGIPIITVANDVPMSESFRRTFVGSDQYQAGRMLANELTKEMGTSGTVVLMYDSEHEYYQSQRLSGIQDVLNVYPNIKTVLAQTSETREQVLTTTQDVMNRNPDVDAFIAVNANFSAGMVQEIGKRSQVEPYFIYSFDDGPETLTLLKEEKLDGIVKQSPEMMGEISVQLIMQWLNGETVPLNIDGYFTDIHFLKAVDVQ</sequence>
<dbReference type="RefSeq" id="WP_340902578.1">
    <property type="nucleotide sequence ID" value="NZ_JBHLUU010000103.1"/>
</dbReference>
<dbReference type="EMBL" id="JBHLUU010000103">
    <property type="protein sequence ID" value="MFC0476442.1"/>
    <property type="molecule type" value="Genomic_DNA"/>
</dbReference>
<evidence type="ECO:0000313" key="6">
    <source>
        <dbReference type="Proteomes" id="UP001589738"/>
    </source>
</evidence>
<proteinExistence type="inferred from homology"/>
<evidence type="ECO:0000313" key="5">
    <source>
        <dbReference type="EMBL" id="MFC0476442.1"/>
    </source>
</evidence>
<dbReference type="InterPro" id="IPR028082">
    <property type="entry name" value="Peripla_BP_I"/>
</dbReference>
<keyword evidence="6" id="KW-1185">Reference proteome</keyword>
<comment type="similarity">
    <text evidence="2">Belongs to the bacterial solute-binding protein 2 family.</text>
</comment>
<organism evidence="5 6">
    <name type="scientific">Robertmurraya beringensis</name>
    <dbReference type="NCBI Taxonomy" id="641660"/>
    <lineage>
        <taxon>Bacteria</taxon>
        <taxon>Bacillati</taxon>
        <taxon>Bacillota</taxon>
        <taxon>Bacilli</taxon>
        <taxon>Bacillales</taxon>
        <taxon>Bacillaceae</taxon>
        <taxon>Robertmurraya</taxon>
    </lineage>
</organism>
<evidence type="ECO:0000256" key="1">
    <source>
        <dbReference type="ARBA" id="ARBA00004196"/>
    </source>
</evidence>
<dbReference type="Pfam" id="PF13407">
    <property type="entry name" value="Peripla_BP_4"/>
    <property type="match status" value="1"/>
</dbReference>
<evidence type="ECO:0000259" key="4">
    <source>
        <dbReference type="Pfam" id="PF13407"/>
    </source>
</evidence>
<accession>A0ABV6KSW8</accession>
<evidence type="ECO:0000256" key="3">
    <source>
        <dbReference type="ARBA" id="ARBA00022729"/>
    </source>
</evidence>
<dbReference type="Proteomes" id="UP001589738">
    <property type="component" value="Unassembled WGS sequence"/>
</dbReference>
<reference evidence="5 6" key="1">
    <citation type="submission" date="2024-09" db="EMBL/GenBank/DDBJ databases">
        <authorList>
            <person name="Sun Q."/>
            <person name="Mori K."/>
        </authorList>
    </citation>
    <scope>NUCLEOTIDE SEQUENCE [LARGE SCALE GENOMIC DNA]</scope>
    <source>
        <strain evidence="5 6">CGMCC 1.9126</strain>
    </source>
</reference>
<dbReference type="InterPro" id="IPR025997">
    <property type="entry name" value="SBP_2_dom"/>
</dbReference>
<dbReference type="PANTHER" id="PTHR46847:SF1">
    <property type="entry name" value="D-ALLOSE-BINDING PERIPLASMIC PROTEIN-RELATED"/>
    <property type="match status" value="1"/>
</dbReference>
<protein>
    <submittedName>
        <fullName evidence="5">Sugar ABC transporter substrate-binding protein</fullName>
    </submittedName>
</protein>
<dbReference type="PANTHER" id="PTHR46847">
    <property type="entry name" value="D-ALLOSE-BINDING PERIPLASMIC PROTEIN-RELATED"/>
    <property type="match status" value="1"/>
</dbReference>
<keyword evidence="3" id="KW-0732">Signal</keyword>